<keyword evidence="4" id="KW-1185">Reference proteome</keyword>
<dbReference type="RefSeq" id="WP_007323402.1">
    <property type="nucleotide sequence ID" value="NZ_BAEE01000067.1"/>
</dbReference>
<dbReference type="SUPFAM" id="SSF101386">
    <property type="entry name" value="all-alpha NTP pyrophosphatases"/>
    <property type="match status" value="1"/>
</dbReference>
<dbReference type="GO" id="GO:0046081">
    <property type="term" value="P:dUTP catabolic process"/>
    <property type="evidence" value="ECO:0007669"/>
    <property type="project" value="TreeGrafter"/>
</dbReference>
<evidence type="ECO:0000256" key="1">
    <source>
        <dbReference type="SAM" id="MobiDB-lite"/>
    </source>
</evidence>
<protein>
    <submittedName>
        <fullName evidence="3">Putative hydrolase</fullName>
    </submittedName>
</protein>
<dbReference type="GO" id="GO:0047429">
    <property type="term" value="F:nucleoside triphosphate diphosphatase activity"/>
    <property type="evidence" value="ECO:0007669"/>
    <property type="project" value="TreeGrafter"/>
</dbReference>
<dbReference type="STRING" id="1073574.GOARA_067_00690"/>
<dbReference type="Proteomes" id="UP000035088">
    <property type="component" value="Unassembled WGS sequence"/>
</dbReference>
<dbReference type="InterPro" id="IPR011551">
    <property type="entry name" value="NTP_PyrPHydrolase_MazG"/>
</dbReference>
<name>G7H605_9ACTN</name>
<comment type="caution">
    <text evidence="3">The sequence shown here is derived from an EMBL/GenBank/DDBJ whole genome shotgun (WGS) entry which is preliminary data.</text>
</comment>
<dbReference type="InterPro" id="IPR004518">
    <property type="entry name" value="MazG-like_dom"/>
</dbReference>
<accession>G7H605</accession>
<reference evidence="3 4" key="1">
    <citation type="submission" date="2011-11" db="EMBL/GenBank/DDBJ databases">
        <title>Whole genome shotgun sequence of Gordonia araii NBRC 100433.</title>
        <authorList>
            <person name="Yoshida Y."/>
            <person name="Hosoyama A."/>
            <person name="Tsuchikane K."/>
            <person name="Katsumata H."/>
            <person name="Yamazaki S."/>
            <person name="Fujita N."/>
        </authorList>
    </citation>
    <scope>NUCLEOTIDE SEQUENCE [LARGE SCALE GENOMIC DNA]</scope>
    <source>
        <strain evidence="3 4">NBRC 100433</strain>
    </source>
</reference>
<evidence type="ECO:0000313" key="3">
    <source>
        <dbReference type="EMBL" id="GAB11327.1"/>
    </source>
</evidence>
<dbReference type="EMBL" id="BAEE01000067">
    <property type="protein sequence ID" value="GAB11327.1"/>
    <property type="molecule type" value="Genomic_DNA"/>
</dbReference>
<dbReference type="PANTHER" id="PTHR30522">
    <property type="entry name" value="NUCLEOSIDE TRIPHOSPHATE PYROPHOSPHOHYDROLASE"/>
    <property type="match status" value="1"/>
</dbReference>
<dbReference type="GO" id="GO:0046052">
    <property type="term" value="P:UTP catabolic process"/>
    <property type="evidence" value="ECO:0007669"/>
    <property type="project" value="TreeGrafter"/>
</dbReference>
<dbReference type="InterPro" id="IPR048015">
    <property type="entry name" value="NTP-PPase_MazG-like_N"/>
</dbReference>
<evidence type="ECO:0000313" key="4">
    <source>
        <dbReference type="Proteomes" id="UP000035088"/>
    </source>
</evidence>
<dbReference type="PANTHER" id="PTHR30522:SF0">
    <property type="entry name" value="NUCLEOSIDE TRIPHOSPHATE PYROPHOSPHOHYDROLASE"/>
    <property type="match status" value="1"/>
</dbReference>
<feature type="region of interest" description="Disordered" evidence="1">
    <location>
        <begin position="312"/>
        <end position="555"/>
    </location>
</feature>
<dbReference type="GO" id="GO:0046061">
    <property type="term" value="P:dATP catabolic process"/>
    <property type="evidence" value="ECO:0007669"/>
    <property type="project" value="TreeGrafter"/>
</dbReference>
<gene>
    <name evidence="3" type="ORF">GOARA_067_00690</name>
</gene>
<feature type="domain" description="NTP pyrophosphohydrolase MazG-like" evidence="2">
    <location>
        <begin position="112"/>
        <end position="186"/>
    </location>
</feature>
<dbReference type="GO" id="GO:0006203">
    <property type="term" value="P:dGTP catabolic process"/>
    <property type="evidence" value="ECO:0007669"/>
    <property type="project" value="TreeGrafter"/>
</dbReference>
<proteinExistence type="predicted"/>
<dbReference type="GO" id="GO:0046076">
    <property type="term" value="P:dTTP catabolic process"/>
    <property type="evidence" value="ECO:0007669"/>
    <property type="project" value="TreeGrafter"/>
</dbReference>
<dbReference type="Gene3D" id="1.10.287.1080">
    <property type="entry name" value="MazG-like"/>
    <property type="match status" value="1"/>
</dbReference>
<dbReference type="CDD" id="cd11528">
    <property type="entry name" value="NTP-PPase_MazG_Nterm"/>
    <property type="match status" value="1"/>
</dbReference>
<dbReference type="GO" id="GO:0046047">
    <property type="term" value="P:TTP catabolic process"/>
    <property type="evidence" value="ECO:0007669"/>
    <property type="project" value="TreeGrafter"/>
</dbReference>
<keyword evidence="3" id="KW-0378">Hydrolase</keyword>
<sequence length="555" mass="59568">MTVVLLDPQNPDVLPFAAAKLVNGPVQVTEDVAASVLWALPHAEVASGDDGDPVTVLISTEREHPFVVARLERGEVLLAPPPPAPPRPGSKLLDAVALMDHLRTGGPWESRQTHESLRRFLIEEVYELLDAIDVGTAADVRDELGDLLLQVLFHARVAADDPNEPFDIDDVAQAFIDKVTRRTPGVLSGEHSDLERQIADWEAAKSAERERGSILDGIVTTAPALLLTQKVLERVAAAGFPRSQVDPALLEVSVEMGADSVEDATRQRALDLMDAVFAAEARAAQDGITPATPEQWLYYLGVPAAPEPAAEPATAAFESPQSPPAPVETLPPTEAFPAPAYQESEWPSQQEWPERTDELPVVPPSASEAQAATDPMAVGRYFPPEPQYVAPESEPGAEFGTGESGPVAYRDPADLDPPITHFPTVIRAVQSDPIVGPPAQTREANGPRHAAADADVDSDQELESADPEPEAGVEAETAAEPEAVAESEEPEPEPDEEPEPPAPKPPFTIRESPEPEVVSTIPRPANADDLVGRTVRRPRPDEPSGRVIFTTEEPR</sequence>
<organism evidence="3 4">
    <name type="scientific">Gordonia araii NBRC 100433</name>
    <dbReference type="NCBI Taxonomy" id="1073574"/>
    <lineage>
        <taxon>Bacteria</taxon>
        <taxon>Bacillati</taxon>
        <taxon>Actinomycetota</taxon>
        <taxon>Actinomycetes</taxon>
        <taxon>Mycobacteriales</taxon>
        <taxon>Gordoniaceae</taxon>
        <taxon>Gordonia</taxon>
    </lineage>
</organism>
<feature type="compositionally biased region" description="Acidic residues" evidence="1">
    <location>
        <begin position="454"/>
        <end position="499"/>
    </location>
</feature>
<dbReference type="Pfam" id="PF03819">
    <property type="entry name" value="MazG"/>
    <property type="match status" value="1"/>
</dbReference>
<evidence type="ECO:0000259" key="2">
    <source>
        <dbReference type="Pfam" id="PF03819"/>
    </source>
</evidence>
<dbReference type="AlphaFoldDB" id="G7H605"/>